<feature type="region of interest" description="Disordered" evidence="1">
    <location>
        <begin position="197"/>
        <end position="224"/>
    </location>
</feature>
<organism evidence="2 3">
    <name type="scientific">Phakopsora pachyrhizi</name>
    <name type="common">Asian soybean rust disease fungus</name>
    <dbReference type="NCBI Taxonomy" id="170000"/>
    <lineage>
        <taxon>Eukaryota</taxon>
        <taxon>Fungi</taxon>
        <taxon>Dikarya</taxon>
        <taxon>Basidiomycota</taxon>
        <taxon>Pucciniomycotina</taxon>
        <taxon>Pucciniomycetes</taxon>
        <taxon>Pucciniales</taxon>
        <taxon>Phakopsoraceae</taxon>
        <taxon>Phakopsora</taxon>
    </lineage>
</organism>
<reference evidence="2" key="1">
    <citation type="submission" date="2022-06" db="EMBL/GenBank/DDBJ databases">
        <authorList>
            <consortium name="SYNGENTA / RWTH Aachen University"/>
        </authorList>
    </citation>
    <scope>NUCLEOTIDE SEQUENCE</scope>
</reference>
<name>A0AAV0BDC1_PHAPC</name>
<gene>
    <name evidence="2" type="ORF">PPACK8108_LOCUS19305</name>
</gene>
<dbReference type="EMBL" id="CALTRL010005689">
    <property type="protein sequence ID" value="CAH7684870.1"/>
    <property type="molecule type" value="Genomic_DNA"/>
</dbReference>
<proteinExistence type="predicted"/>
<feature type="compositionally biased region" description="Polar residues" evidence="1">
    <location>
        <begin position="197"/>
        <end position="206"/>
    </location>
</feature>
<sequence length="224" mass="25940">DPSFPYGDGPGHRQASAQTLAIIWRTMRKAGVAKFRPDLNKGFSTDDNQFLWNIALRTFINLVRSGEYTGISLDIYHEEDIWIALRNHVWLRLMRRYREESLGLESQDAKAKAQRRRSRMTKLRLAQVKYILSKPLLYELLPVVENCCSDDETDDDAMDEDNNSTQPTKRCTVLRLPWRSTLLGKLMVHIDILQDPRNSTAPQRSNARPARERIRVSQAKESNI</sequence>
<dbReference type="Proteomes" id="UP001153365">
    <property type="component" value="Unassembled WGS sequence"/>
</dbReference>
<accession>A0AAV0BDC1</accession>
<evidence type="ECO:0000256" key="1">
    <source>
        <dbReference type="SAM" id="MobiDB-lite"/>
    </source>
</evidence>
<evidence type="ECO:0000313" key="2">
    <source>
        <dbReference type="EMBL" id="CAH7684870.1"/>
    </source>
</evidence>
<feature type="non-terminal residue" evidence="2">
    <location>
        <position position="224"/>
    </location>
</feature>
<keyword evidence="3" id="KW-1185">Reference proteome</keyword>
<protein>
    <submittedName>
        <fullName evidence="2">Uncharacterized protein</fullName>
    </submittedName>
</protein>
<feature type="non-terminal residue" evidence="2">
    <location>
        <position position="1"/>
    </location>
</feature>
<comment type="caution">
    <text evidence="2">The sequence shown here is derived from an EMBL/GenBank/DDBJ whole genome shotgun (WGS) entry which is preliminary data.</text>
</comment>
<evidence type="ECO:0000313" key="3">
    <source>
        <dbReference type="Proteomes" id="UP001153365"/>
    </source>
</evidence>
<dbReference type="AlphaFoldDB" id="A0AAV0BDC1"/>